<evidence type="ECO:0000313" key="2">
    <source>
        <dbReference type="EMBL" id="KAJ7690529.1"/>
    </source>
</evidence>
<name>A0AAD7GE45_MYCRO</name>
<comment type="caution">
    <text evidence="2">The sequence shown here is derived from an EMBL/GenBank/DDBJ whole genome shotgun (WGS) entry which is preliminary data.</text>
</comment>
<dbReference type="Proteomes" id="UP001221757">
    <property type="component" value="Unassembled WGS sequence"/>
</dbReference>
<reference evidence="2" key="1">
    <citation type="submission" date="2023-03" db="EMBL/GenBank/DDBJ databases">
        <title>Massive genome expansion in bonnet fungi (Mycena s.s.) driven by repeated elements and novel gene families across ecological guilds.</title>
        <authorList>
            <consortium name="Lawrence Berkeley National Laboratory"/>
            <person name="Harder C.B."/>
            <person name="Miyauchi S."/>
            <person name="Viragh M."/>
            <person name="Kuo A."/>
            <person name="Thoen E."/>
            <person name="Andreopoulos B."/>
            <person name="Lu D."/>
            <person name="Skrede I."/>
            <person name="Drula E."/>
            <person name="Henrissat B."/>
            <person name="Morin E."/>
            <person name="Kohler A."/>
            <person name="Barry K."/>
            <person name="LaButti K."/>
            <person name="Morin E."/>
            <person name="Salamov A."/>
            <person name="Lipzen A."/>
            <person name="Mereny Z."/>
            <person name="Hegedus B."/>
            <person name="Baldrian P."/>
            <person name="Stursova M."/>
            <person name="Weitz H."/>
            <person name="Taylor A."/>
            <person name="Grigoriev I.V."/>
            <person name="Nagy L.G."/>
            <person name="Martin F."/>
            <person name="Kauserud H."/>
        </authorList>
    </citation>
    <scope>NUCLEOTIDE SEQUENCE</scope>
    <source>
        <strain evidence="2">CBHHK067</strain>
    </source>
</reference>
<sequence>PLKLGDSKIAALVSFKGISYYIITNANYIPALPIRPEHSIFMRDDCRFGDDDYTLWPQQYNETYCHLGAIHQRVTDNNKSLSCMWWDVTRNDFICPESGRAIIRGLGKLRGSQVARLMQGVAGLIEQCGEYKRSLQPPNKPSPLFAFLINQLKLSQDRLQNLPATFDQMKLTVTQFQRTWLELHGLLRYMQFFKPRMENPDQNADVPVEKCIGAFTSDAVVAQQFQRAGLPYWWLRETWQFTTANIWKVVEPIEPYGRLTLLPLHSLDENSPEIQHPDSEIKTGTSTAQKIVAIRDRWRAIAWYRDPFDAEGSSAAGATNPLKAVERPPAPSSSQQCRDPFDSEVVRASAVAGASNTDGQKRGGAPQKGGRDKFDIFQAPEMPPSIEAWAVGLRAIDRSLKPTNKVIMQYVFPEPALIVSPADEAKRQLFLHHMSLLRPALFFRMGDDTASRRPLGSQAWRDVLFGKMNAENRKGKGAERGSIIDEVLGPALRACGQTQALNFPAELGSFAPISTHRAQEIVWEVAEANFRFELLSLDHQATCREQPYTARQCFAGGGLMDLPLRLSKEGLAAASPGERHPYILQMARMMTDWEPRAPDIVMQAIDRTEWGEAEMIALEMGVAAHYTQRFFTVFGRTPVIPMRLEHDLSEA</sequence>
<feature type="region of interest" description="Disordered" evidence="1">
    <location>
        <begin position="311"/>
        <end position="372"/>
    </location>
</feature>
<keyword evidence="3" id="KW-1185">Reference proteome</keyword>
<protein>
    <submittedName>
        <fullName evidence="2">Uncharacterized protein</fullName>
    </submittedName>
</protein>
<dbReference type="EMBL" id="JARKIE010000064">
    <property type="protein sequence ID" value="KAJ7690529.1"/>
    <property type="molecule type" value="Genomic_DNA"/>
</dbReference>
<proteinExistence type="predicted"/>
<evidence type="ECO:0000313" key="3">
    <source>
        <dbReference type="Proteomes" id="UP001221757"/>
    </source>
</evidence>
<gene>
    <name evidence="2" type="ORF">B0H17DRAFT_935953</name>
</gene>
<accession>A0AAD7GE45</accession>
<evidence type="ECO:0000256" key="1">
    <source>
        <dbReference type="SAM" id="MobiDB-lite"/>
    </source>
</evidence>
<organism evidence="2 3">
    <name type="scientific">Mycena rosella</name>
    <name type="common">Pink bonnet</name>
    <name type="synonym">Agaricus rosellus</name>
    <dbReference type="NCBI Taxonomy" id="1033263"/>
    <lineage>
        <taxon>Eukaryota</taxon>
        <taxon>Fungi</taxon>
        <taxon>Dikarya</taxon>
        <taxon>Basidiomycota</taxon>
        <taxon>Agaricomycotina</taxon>
        <taxon>Agaricomycetes</taxon>
        <taxon>Agaricomycetidae</taxon>
        <taxon>Agaricales</taxon>
        <taxon>Marasmiineae</taxon>
        <taxon>Mycenaceae</taxon>
        <taxon>Mycena</taxon>
    </lineage>
</organism>
<feature type="non-terminal residue" evidence="2">
    <location>
        <position position="651"/>
    </location>
</feature>
<dbReference type="AlphaFoldDB" id="A0AAD7GE45"/>